<reference evidence="1" key="1">
    <citation type="journal article" date="2023" name="Mol. Phylogenet. Evol.">
        <title>Genome-scale phylogeny and comparative genomics of the fungal order Sordariales.</title>
        <authorList>
            <person name="Hensen N."/>
            <person name="Bonometti L."/>
            <person name="Westerberg I."/>
            <person name="Brannstrom I.O."/>
            <person name="Guillou S."/>
            <person name="Cros-Aarteil S."/>
            <person name="Calhoun S."/>
            <person name="Haridas S."/>
            <person name="Kuo A."/>
            <person name="Mondo S."/>
            <person name="Pangilinan J."/>
            <person name="Riley R."/>
            <person name="LaButti K."/>
            <person name="Andreopoulos B."/>
            <person name="Lipzen A."/>
            <person name="Chen C."/>
            <person name="Yan M."/>
            <person name="Daum C."/>
            <person name="Ng V."/>
            <person name="Clum A."/>
            <person name="Steindorff A."/>
            <person name="Ohm R.A."/>
            <person name="Martin F."/>
            <person name="Silar P."/>
            <person name="Natvig D.O."/>
            <person name="Lalanne C."/>
            <person name="Gautier V."/>
            <person name="Ament-Velasquez S.L."/>
            <person name="Kruys A."/>
            <person name="Hutchinson M.I."/>
            <person name="Powell A.J."/>
            <person name="Barry K."/>
            <person name="Miller A.N."/>
            <person name="Grigoriev I.V."/>
            <person name="Debuchy R."/>
            <person name="Gladieux P."/>
            <person name="Hiltunen Thoren M."/>
            <person name="Johannesson H."/>
        </authorList>
    </citation>
    <scope>NUCLEOTIDE SEQUENCE</scope>
    <source>
        <strain evidence="1">CBS 731.68</strain>
    </source>
</reference>
<keyword evidence="2" id="KW-1185">Reference proteome</keyword>
<name>A0AAN6TXT6_9PEZI</name>
<sequence length="138" mass="15271">MSKYTPVVFACCYVALFGPRQRLCMLNWTCVAPEGSEGTFALFRLCMLEGCPSDCQSPRHTTLQGKILAVYKFWSNELSEGVSRCERCMGSGSQWCRAYREILNNADPCHGRLGRLTGGSKCHPTRDLLGCRSGDSSS</sequence>
<dbReference type="EMBL" id="MU853232">
    <property type="protein sequence ID" value="KAK4122081.1"/>
    <property type="molecule type" value="Genomic_DNA"/>
</dbReference>
<organism evidence="1 2">
    <name type="scientific">Parathielavia appendiculata</name>
    <dbReference type="NCBI Taxonomy" id="2587402"/>
    <lineage>
        <taxon>Eukaryota</taxon>
        <taxon>Fungi</taxon>
        <taxon>Dikarya</taxon>
        <taxon>Ascomycota</taxon>
        <taxon>Pezizomycotina</taxon>
        <taxon>Sordariomycetes</taxon>
        <taxon>Sordariomycetidae</taxon>
        <taxon>Sordariales</taxon>
        <taxon>Chaetomiaceae</taxon>
        <taxon>Parathielavia</taxon>
    </lineage>
</organism>
<dbReference type="RefSeq" id="XP_062645852.1">
    <property type="nucleotide sequence ID" value="XM_062785754.1"/>
</dbReference>
<gene>
    <name evidence="1" type="ORF">N657DRAFT_106490</name>
</gene>
<dbReference type="GeneID" id="87822520"/>
<evidence type="ECO:0000313" key="1">
    <source>
        <dbReference type="EMBL" id="KAK4122081.1"/>
    </source>
</evidence>
<proteinExistence type="predicted"/>
<accession>A0AAN6TXT6</accession>
<dbReference type="Proteomes" id="UP001302602">
    <property type="component" value="Unassembled WGS sequence"/>
</dbReference>
<reference evidence="1" key="2">
    <citation type="submission" date="2023-05" db="EMBL/GenBank/DDBJ databases">
        <authorList>
            <consortium name="Lawrence Berkeley National Laboratory"/>
            <person name="Steindorff A."/>
            <person name="Hensen N."/>
            <person name="Bonometti L."/>
            <person name="Westerberg I."/>
            <person name="Brannstrom I.O."/>
            <person name="Guillou S."/>
            <person name="Cros-Aarteil S."/>
            <person name="Calhoun S."/>
            <person name="Haridas S."/>
            <person name="Kuo A."/>
            <person name="Mondo S."/>
            <person name="Pangilinan J."/>
            <person name="Riley R."/>
            <person name="Labutti K."/>
            <person name="Andreopoulos B."/>
            <person name="Lipzen A."/>
            <person name="Chen C."/>
            <person name="Yanf M."/>
            <person name="Daum C."/>
            <person name="Ng V."/>
            <person name="Clum A."/>
            <person name="Ohm R."/>
            <person name="Martin F."/>
            <person name="Silar P."/>
            <person name="Natvig D."/>
            <person name="Lalanne C."/>
            <person name="Gautier V."/>
            <person name="Ament-Velasquez S.L."/>
            <person name="Kruys A."/>
            <person name="Hutchinson M.I."/>
            <person name="Powell A.J."/>
            <person name="Barry K."/>
            <person name="Miller A.N."/>
            <person name="Grigoriev I.V."/>
            <person name="Debuchy R."/>
            <person name="Gladieux P."/>
            <person name="Thoren M.H."/>
            <person name="Johannesson H."/>
        </authorList>
    </citation>
    <scope>NUCLEOTIDE SEQUENCE</scope>
    <source>
        <strain evidence="1">CBS 731.68</strain>
    </source>
</reference>
<protein>
    <submittedName>
        <fullName evidence="1">Uncharacterized protein</fullName>
    </submittedName>
</protein>
<evidence type="ECO:0000313" key="2">
    <source>
        <dbReference type="Proteomes" id="UP001302602"/>
    </source>
</evidence>
<dbReference type="AlphaFoldDB" id="A0AAN6TXT6"/>
<comment type="caution">
    <text evidence="1">The sequence shown here is derived from an EMBL/GenBank/DDBJ whole genome shotgun (WGS) entry which is preliminary data.</text>
</comment>